<dbReference type="EMBL" id="KN846974">
    <property type="protein sequence ID" value="KIW76714.1"/>
    <property type="molecule type" value="Genomic_DNA"/>
</dbReference>
<keyword evidence="1" id="KW-1133">Transmembrane helix</keyword>
<gene>
    <name evidence="2" type="ORF">Z517_09158</name>
</gene>
<feature type="transmembrane region" description="Helical" evidence="1">
    <location>
        <begin position="63"/>
        <end position="80"/>
    </location>
</feature>
<dbReference type="GeneID" id="25308648"/>
<dbReference type="Proteomes" id="UP000053029">
    <property type="component" value="Unassembled WGS sequence"/>
</dbReference>
<protein>
    <submittedName>
        <fullName evidence="2">Uncharacterized protein</fullName>
    </submittedName>
</protein>
<dbReference type="AlphaFoldDB" id="A0A0D2GWG4"/>
<evidence type="ECO:0000256" key="1">
    <source>
        <dbReference type="SAM" id="Phobius"/>
    </source>
</evidence>
<keyword evidence="1" id="KW-0472">Membrane</keyword>
<dbReference type="HOGENOM" id="CLU_1896248_0_0_1"/>
<sequence>MASETKIVYLLNSLANPKIKIHWACISIPKLEAGGQWKPRRWNVLPEQMPASNRVTLSKYCRAFLYAIVAFVNIVPLVILQDKRSFVYTLQVLIVNVLLAAGNFCRSMALRSNASGEEPDTSPQPCSRCYGALR</sequence>
<keyword evidence="1" id="KW-0812">Transmembrane</keyword>
<evidence type="ECO:0000313" key="2">
    <source>
        <dbReference type="EMBL" id="KIW76714.1"/>
    </source>
</evidence>
<accession>A0A0D2GWG4</accession>
<keyword evidence="3" id="KW-1185">Reference proteome</keyword>
<reference evidence="2 3" key="1">
    <citation type="submission" date="2015-01" db="EMBL/GenBank/DDBJ databases">
        <title>The Genome Sequence of Fonsecaea pedrosoi CBS 271.37.</title>
        <authorList>
            <consortium name="The Broad Institute Genomics Platform"/>
            <person name="Cuomo C."/>
            <person name="de Hoog S."/>
            <person name="Gorbushina A."/>
            <person name="Stielow B."/>
            <person name="Teixiera M."/>
            <person name="Abouelleil A."/>
            <person name="Chapman S.B."/>
            <person name="Priest M."/>
            <person name="Young S.K."/>
            <person name="Wortman J."/>
            <person name="Nusbaum C."/>
            <person name="Birren B."/>
        </authorList>
    </citation>
    <scope>NUCLEOTIDE SEQUENCE [LARGE SCALE GENOMIC DNA]</scope>
    <source>
        <strain evidence="2 3">CBS 271.37</strain>
    </source>
</reference>
<dbReference type="VEuPathDB" id="FungiDB:Z517_09158"/>
<proteinExistence type="predicted"/>
<feature type="transmembrane region" description="Helical" evidence="1">
    <location>
        <begin position="86"/>
        <end position="105"/>
    </location>
</feature>
<dbReference type="RefSeq" id="XP_013280522.1">
    <property type="nucleotide sequence ID" value="XM_013425068.1"/>
</dbReference>
<organism evidence="2 3">
    <name type="scientific">Fonsecaea pedrosoi CBS 271.37</name>
    <dbReference type="NCBI Taxonomy" id="1442368"/>
    <lineage>
        <taxon>Eukaryota</taxon>
        <taxon>Fungi</taxon>
        <taxon>Dikarya</taxon>
        <taxon>Ascomycota</taxon>
        <taxon>Pezizomycotina</taxon>
        <taxon>Eurotiomycetes</taxon>
        <taxon>Chaetothyriomycetidae</taxon>
        <taxon>Chaetothyriales</taxon>
        <taxon>Herpotrichiellaceae</taxon>
        <taxon>Fonsecaea</taxon>
    </lineage>
</organism>
<name>A0A0D2GWG4_9EURO</name>
<evidence type="ECO:0000313" key="3">
    <source>
        <dbReference type="Proteomes" id="UP000053029"/>
    </source>
</evidence>